<dbReference type="InterPro" id="IPR015300">
    <property type="entry name" value="DNA-bd_pseudobarrel_sf"/>
</dbReference>
<evidence type="ECO:0000256" key="3">
    <source>
        <dbReference type="ARBA" id="ARBA00023125"/>
    </source>
</evidence>
<dbReference type="Gramene" id="PRQ15999">
    <property type="protein sequence ID" value="PRQ15999"/>
    <property type="gene ID" value="RchiOBHm_Chr7g0179481"/>
</dbReference>
<keyword evidence="4" id="KW-0804">Transcription</keyword>
<keyword evidence="3" id="KW-0238">DNA-binding</keyword>
<protein>
    <submittedName>
        <fullName evidence="8">Putative transcription factor B3-Domain family</fullName>
    </submittedName>
</protein>
<evidence type="ECO:0000256" key="1">
    <source>
        <dbReference type="ARBA" id="ARBA00004123"/>
    </source>
</evidence>
<organism evidence="8 9">
    <name type="scientific">Rosa chinensis</name>
    <name type="common">China rose</name>
    <dbReference type="NCBI Taxonomy" id="74649"/>
    <lineage>
        <taxon>Eukaryota</taxon>
        <taxon>Viridiplantae</taxon>
        <taxon>Streptophyta</taxon>
        <taxon>Embryophyta</taxon>
        <taxon>Tracheophyta</taxon>
        <taxon>Spermatophyta</taxon>
        <taxon>Magnoliopsida</taxon>
        <taxon>eudicotyledons</taxon>
        <taxon>Gunneridae</taxon>
        <taxon>Pentapetalae</taxon>
        <taxon>rosids</taxon>
        <taxon>fabids</taxon>
        <taxon>Rosales</taxon>
        <taxon>Rosaceae</taxon>
        <taxon>Rosoideae</taxon>
        <taxon>Rosoideae incertae sedis</taxon>
        <taxon>Rosa</taxon>
    </lineage>
</organism>
<accession>A0A2P6P239</accession>
<dbReference type="AlphaFoldDB" id="A0A2P6P239"/>
<evidence type="ECO:0000256" key="4">
    <source>
        <dbReference type="ARBA" id="ARBA00023163"/>
    </source>
</evidence>
<dbReference type="PROSITE" id="PS50863">
    <property type="entry name" value="B3"/>
    <property type="match status" value="1"/>
</dbReference>
<feature type="coiled-coil region" evidence="6">
    <location>
        <begin position="209"/>
        <end position="236"/>
    </location>
</feature>
<dbReference type="Proteomes" id="UP000238479">
    <property type="component" value="Chromosome 7"/>
</dbReference>
<evidence type="ECO:0000256" key="2">
    <source>
        <dbReference type="ARBA" id="ARBA00023015"/>
    </source>
</evidence>
<dbReference type="EMBL" id="PDCK01000045">
    <property type="protein sequence ID" value="PRQ15999.1"/>
    <property type="molecule type" value="Genomic_DNA"/>
</dbReference>
<dbReference type="InterPro" id="IPR003340">
    <property type="entry name" value="B3_DNA-bd"/>
</dbReference>
<gene>
    <name evidence="8" type="ORF">RchiOBHm_Chr7g0179481</name>
</gene>
<keyword evidence="6" id="KW-0175">Coiled coil</keyword>
<dbReference type="GO" id="GO:0003677">
    <property type="term" value="F:DNA binding"/>
    <property type="evidence" value="ECO:0007669"/>
    <property type="project" value="UniProtKB-KW"/>
</dbReference>
<name>A0A2P6P239_ROSCH</name>
<keyword evidence="9" id="KW-1185">Reference proteome</keyword>
<reference evidence="8 9" key="1">
    <citation type="journal article" date="2018" name="Nat. Genet.">
        <title>The Rosa genome provides new insights in the design of modern roses.</title>
        <authorList>
            <person name="Bendahmane M."/>
        </authorList>
    </citation>
    <scope>NUCLEOTIDE SEQUENCE [LARGE SCALE GENOMIC DNA]</scope>
    <source>
        <strain evidence="9">cv. Old Blush</strain>
    </source>
</reference>
<evidence type="ECO:0000313" key="9">
    <source>
        <dbReference type="Proteomes" id="UP000238479"/>
    </source>
</evidence>
<comment type="subcellular location">
    <subcellularLocation>
        <location evidence="1">Nucleus</location>
    </subcellularLocation>
</comment>
<feature type="domain" description="TF-B3" evidence="7">
    <location>
        <begin position="39"/>
        <end position="164"/>
    </location>
</feature>
<keyword evidence="5" id="KW-0539">Nucleus</keyword>
<dbReference type="Gene3D" id="2.40.330.10">
    <property type="entry name" value="DNA-binding pseudobarrel domain"/>
    <property type="match status" value="1"/>
</dbReference>
<dbReference type="GO" id="GO:0005634">
    <property type="term" value="C:nucleus"/>
    <property type="evidence" value="ECO:0007669"/>
    <property type="project" value="UniProtKB-SubCell"/>
</dbReference>
<evidence type="ECO:0000259" key="7">
    <source>
        <dbReference type="PROSITE" id="PS50863"/>
    </source>
</evidence>
<sequence length="306" mass="35120">MHRSKTPILMEVKSSEEAASRALEIASGNHMTTIILSHSIERFYPISNHIETVLPTPVSFVTVNGTYESGNGEVDVTLRSRGYVDRTWSVSLKYETSRTRTMFSSGDWCCKRKRSLGTSAEFHDGWLDFKKDNELISGDCIILELIKEPAANDEKLVFELVHVFRPPTTTLPSEKWKRPRDHENEETVNVKHKNSDQHNEADLFSAEVYDSLVEICKEKEEVVSELECQLAECEGKQLGDENILGLRTMHAEAVEDLNKFRIHTSAVLNFCKDKRQRLQKLFADEKKIQMEKSKIMAKFEDHLRSI</sequence>
<comment type="caution">
    <text evidence="8">The sequence shown here is derived from an EMBL/GenBank/DDBJ whole genome shotgun (WGS) entry which is preliminary data.</text>
</comment>
<proteinExistence type="predicted"/>
<evidence type="ECO:0000313" key="8">
    <source>
        <dbReference type="EMBL" id="PRQ15999.1"/>
    </source>
</evidence>
<evidence type="ECO:0000256" key="5">
    <source>
        <dbReference type="ARBA" id="ARBA00023242"/>
    </source>
</evidence>
<keyword evidence="2" id="KW-0805">Transcription regulation</keyword>
<dbReference type="CDD" id="cd10017">
    <property type="entry name" value="B3_DNA"/>
    <property type="match status" value="1"/>
</dbReference>
<evidence type="ECO:0000256" key="6">
    <source>
        <dbReference type="SAM" id="Coils"/>
    </source>
</evidence>
<dbReference type="SUPFAM" id="SSF101936">
    <property type="entry name" value="DNA-binding pseudobarrel domain"/>
    <property type="match status" value="1"/>
</dbReference>